<keyword evidence="2 7" id="KW-0285">Flavoprotein</keyword>
<comment type="similarity">
    <text evidence="1 7">Belongs to the nitroreductase family.</text>
</comment>
<feature type="binding site" description="in other chain" evidence="8">
    <location>
        <begin position="136"/>
        <end position="138"/>
    </location>
    <ligand>
        <name>FMN</name>
        <dbReference type="ChEBI" id="CHEBI:58210"/>
        <note>ligand shared between dimeric partners</note>
    </ligand>
</feature>
<dbReference type="InterPro" id="IPR052530">
    <property type="entry name" value="NAD(P)H_nitroreductase"/>
</dbReference>
<evidence type="ECO:0000259" key="9">
    <source>
        <dbReference type="Pfam" id="PF00881"/>
    </source>
</evidence>
<feature type="domain" description="Nitroreductase" evidence="9">
    <location>
        <begin position="7"/>
        <end position="167"/>
    </location>
</feature>
<dbReference type="EC" id="1.-.-.-" evidence="7"/>
<protein>
    <recommendedName>
        <fullName evidence="7">Putative NAD(P)H nitroreductase</fullName>
        <ecNumber evidence="7">1.-.-.-</ecNumber>
    </recommendedName>
</protein>
<dbReference type="InterPro" id="IPR000415">
    <property type="entry name" value="Nitroreductase-like"/>
</dbReference>
<feature type="binding site" evidence="8">
    <location>
        <position position="39"/>
    </location>
    <ligand>
        <name>FMN</name>
        <dbReference type="ChEBI" id="CHEBI:58210"/>
        <note>ligand shared between dimeric partners</note>
    </ligand>
</feature>
<dbReference type="STRING" id="1027249.SAMN05216179_0783"/>
<feature type="binding site" description="in other chain" evidence="8">
    <location>
        <begin position="10"/>
        <end position="12"/>
    </location>
    <ligand>
        <name>FMN</name>
        <dbReference type="ChEBI" id="CHEBI:58210"/>
        <note>ligand shared between dimeric partners</note>
    </ligand>
</feature>
<keyword evidence="11" id="KW-1185">Reference proteome</keyword>
<name>A0A1M7KNA3_9BACI</name>
<evidence type="ECO:0000256" key="6">
    <source>
        <dbReference type="ARBA" id="ARBA00023027"/>
    </source>
</evidence>
<sequence length="188" mass="21515">MELRQLIKERRSIASYQDKDVSNELIEDLLNTAIWVPNHKLTEPWRFVFIQGEAKKRLAEINRQVALSKSNSNSDEELEIVGNNAYQKIISVPFLFFVINNIHPQEKLREEDYASTSCLIQNFSLLAWEQGLSTFWKSGKLAYCEETAELIGLKGNERVVGQIHVGYPAKSQSPVPRVPAQERITVIN</sequence>
<dbReference type="EMBL" id="FRCZ01000001">
    <property type="protein sequence ID" value="SHM66889.1"/>
    <property type="molecule type" value="Genomic_DNA"/>
</dbReference>
<dbReference type="PANTHER" id="PTHR43821:SF1">
    <property type="entry name" value="NAD(P)H NITROREDUCTASE YDJA-RELATED"/>
    <property type="match status" value="1"/>
</dbReference>
<evidence type="ECO:0000313" key="10">
    <source>
        <dbReference type="EMBL" id="SHM66889.1"/>
    </source>
</evidence>
<dbReference type="SUPFAM" id="SSF55469">
    <property type="entry name" value="FMN-dependent nitroreductase-like"/>
    <property type="match status" value="1"/>
</dbReference>
<keyword evidence="5 7" id="KW-0560">Oxidoreductase</keyword>
<evidence type="ECO:0000256" key="4">
    <source>
        <dbReference type="ARBA" id="ARBA00022857"/>
    </source>
</evidence>
<evidence type="ECO:0000256" key="3">
    <source>
        <dbReference type="ARBA" id="ARBA00022643"/>
    </source>
</evidence>
<evidence type="ECO:0000256" key="2">
    <source>
        <dbReference type="ARBA" id="ARBA00022630"/>
    </source>
</evidence>
<dbReference type="InterPro" id="IPR026021">
    <property type="entry name" value="YdjA-like"/>
</dbReference>
<evidence type="ECO:0000256" key="8">
    <source>
        <dbReference type="PIRSR" id="PIRSR000232-1"/>
    </source>
</evidence>
<dbReference type="AlphaFoldDB" id="A0A1M7KNA3"/>
<dbReference type="OrthoDB" id="9804207at2"/>
<keyword evidence="3 7" id="KW-0288">FMN</keyword>
<dbReference type="RefSeq" id="WP_073199804.1">
    <property type="nucleotide sequence ID" value="NZ_FRCZ01000001.1"/>
</dbReference>
<accession>A0A1M7KNA3</accession>
<evidence type="ECO:0000313" key="11">
    <source>
        <dbReference type="Proteomes" id="UP000184184"/>
    </source>
</evidence>
<dbReference type="GO" id="GO:0016491">
    <property type="term" value="F:oxidoreductase activity"/>
    <property type="evidence" value="ECO:0007669"/>
    <property type="project" value="UniProtKB-UniRule"/>
</dbReference>
<comment type="cofactor">
    <cofactor evidence="8">
        <name>FMN</name>
        <dbReference type="ChEBI" id="CHEBI:58210"/>
    </cofactor>
    <text evidence="8">Binds 1 FMN per subunit.</text>
</comment>
<dbReference type="InterPro" id="IPR029479">
    <property type="entry name" value="Nitroreductase"/>
</dbReference>
<dbReference type="PIRSF" id="PIRSF000232">
    <property type="entry name" value="YdjA"/>
    <property type="match status" value="1"/>
</dbReference>
<gene>
    <name evidence="10" type="ORF">SAMN05216179_0783</name>
</gene>
<organism evidence="10 11">
    <name type="scientific">Gracilibacillus kekensis</name>
    <dbReference type="NCBI Taxonomy" id="1027249"/>
    <lineage>
        <taxon>Bacteria</taxon>
        <taxon>Bacillati</taxon>
        <taxon>Bacillota</taxon>
        <taxon>Bacilli</taxon>
        <taxon>Bacillales</taxon>
        <taxon>Bacillaceae</taxon>
        <taxon>Gracilibacillus</taxon>
    </lineage>
</organism>
<reference evidence="10 11" key="1">
    <citation type="submission" date="2016-11" db="EMBL/GenBank/DDBJ databases">
        <authorList>
            <person name="Jaros S."/>
            <person name="Januszkiewicz K."/>
            <person name="Wedrychowicz H."/>
        </authorList>
    </citation>
    <scope>NUCLEOTIDE SEQUENCE [LARGE SCALE GENOMIC DNA]</scope>
    <source>
        <strain evidence="10 11">CGMCC 1.10681</strain>
    </source>
</reference>
<dbReference type="Pfam" id="PF00881">
    <property type="entry name" value="Nitroreductase"/>
    <property type="match status" value="1"/>
</dbReference>
<proteinExistence type="inferred from homology"/>
<dbReference type="Gene3D" id="3.40.109.10">
    <property type="entry name" value="NADH Oxidase"/>
    <property type="match status" value="1"/>
</dbReference>
<evidence type="ECO:0000256" key="7">
    <source>
        <dbReference type="PIRNR" id="PIRNR000232"/>
    </source>
</evidence>
<keyword evidence="6 7" id="KW-0520">NAD</keyword>
<keyword evidence="4 7" id="KW-0521">NADP</keyword>
<evidence type="ECO:0000256" key="5">
    <source>
        <dbReference type="ARBA" id="ARBA00023002"/>
    </source>
</evidence>
<dbReference type="PANTHER" id="PTHR43821">
    <property type="entry name" value="NAD(P)H NITROREDUCTASE YDJA-RELATED"/>
    <property type="match status" value="1"/>
</dbReference>
<dbReference type="CDD" id="cd02135">
    <property type="entry name" value="YdjA-like"/>
    <property type="match status" value="1"/>
</dbReference>
<dbReference type="Proteomes" id="UP000184184">
    <property type="component" value="Unassembled WGS sequence"/>
</dbReference>
<evidence type="ECO:0000256" key="1">
    <source>
        <dbReference type="ARBA" id="ARBA00007118"/>
    </source>
</evidence>